<reference evidence="5" key="1">
    <citation type="submission" date="2024-01" db="EMBL/GenBank/DDBJ databases">
        <title>Bank of Algae and Cyanobacteria of the Azores (BACA) strain genomes.</title>
        <authorList>
            <person name="Luz R."/>
            <person name="Cordeiro R."/>
            <person name="Fonseca A."/>
            <person name="Goncalves V."/>
        </authorList>
    </citation>
    <scope>NUCLEOTIDE SEQUENCE</scope>
    <source>
        <strain evidence="5">BACA0141</strain>
    </source>
</reference>
<dbReference type="PANTHER" id="PTHR47363">
    <property type="entry name" value="GLUCOKINASE"/>
    <property type="match status" value="1"/>
</dbReference>
<dbReference type="GO" id="GO:0005536">
    <property type="term" value="F:D-glucose binding"/>
    <property type="evidence" value="ECO:0007669"/>
    <property type="project" value="InterPro"/>
</dbReference>
<evidence type="ECO:0000313" key="6">
    <source>
        <dbReference type="Proteomes" id="UP001333818"/>
    </source>
</evidence>
<keyword evidence="3" id="KW-0963">Cytoplasm</keyword>
<dbReference type="CDD" id="cd24008">
    <property type="entry name" value="ASKHA_NBD_GLK"/>
    <property type="match status" value="1"/>
</dbReference>
<dbReference type="GO" id="GO:0006096">
    <property type="term" value="P:glycolytic process"/>
    <property type="evidence" value="ECO:0007669"/>
    <property type="project" value="UniProtKB-UniRule"/>
</dbReference>
<dbReference type="SUPFAM" id="SSF53067">
    <property type="entry name" value="Actin-like ATPase domain"/>
    <property type="match status" value="1"/>
</dbReference>
<dbReference type="HAMAP" id="MF_00524">
    <property type="entry name" value="Glucokinase"/>
    <property type="match status" value="1"/>
</dbReference>
<proteinExistence type="inferred from homology"/>
<accession>A0AAW9PTR7</accession>
<dbReference type="GO" id="GO:0005737">
    <property type="term" value="C:cytoplasm"/>
    <property type="evidence" value="ECO:0007669"/>
    <property type="project" value="UniProtKB-SubCell"/>
</dbReference>
<dbReference type="Proteomes" id="UP001333818">
    <property type="component" value="Unassembled WGS sequence"/>
</dbReference>
<dbReference type="EMBL" id="JAZBJZ010000003">
    <property type="protein sequence ID" value="MEE3715398.1"/>
    <property type="molecule type" value="Genomic_DNA"/>
</dbReference>
<dbReference type="Pfam" id="PF02685">
    <property type="entry name" value="Glucokinase"/>
    <property type="match status" value="1"/>
</dbReference>
<evidence type="ECO:0000256" key="1">
    <source>
        <dbReference type="ARBA" id="ARBA00022679"/>
    </source>
</evidence>
<evidence type="ECO:0000256" key="3">
    <source>
        <dbReference type="HAMAP-Rule" id="MF_00524"/>
    </source>
</evidence>
<dbReference type="PANTHER" id="PTHR47363:SF1">
    <property type="entry name" value="GLUCOKINASE"/>
    <property type="match status" value="1"/>
</dbReference>
<dbReference type="NCBIfam" id="NF001415">
    <property type="entry name" value="PRK00292.1-2"/>
    <property type="match status" value="1"/>
</dbReference>
<dbReference type="InterPro" id="IPR043129">
    <property type="entry name" value="ATPase_NBD"/>
</dbReference>
<evidence type="ECO:0000256" key="4">
    <source>
        <dbReference type="RuleBase" id="RU004046"/>
    </source>
</evidence>
<organism evidence="5 6">
    <name type="scientific">Tumidithrix elongata BACA0141</name>
    <dbReference type="NCBI Taxonomy" id="2716417"/>
    <lineage>
        <taxon>Bacteria</taxon>
        <taxon>Bacillati</taxon>
        <taxon>Cyanobacteriota</taxon>
        <taxon>Cyanophyceae</taxon>
        <taxon>Pseudanabaenales</taxon>
        <taxon>Pseudanabaenaceae</taxon>
        <taxon>Tumidithrix</taxon>
        <taxon>Tumidithrix elongata</taxon>
    </lineage>
</organism>
<comment type="subcellular location">
    <subcellularLocation>
        <location evidence="3">Cytoplasm</location>
    </subcellularLocation>
</comment>
<keyword evidence="2 3" id="KW-0418">Kinase</keyword>
<comment type="caution">
    <text evidence="5">The sequence shown here is derived from an EMBL/GenBank/DDBJ whole genome shotgun (WGS) entry which is preliminary data.</text>
</comment>
<evidence type="ECO:0000313" key="5">
    <source>
        <dbReference type="EMBL" id="MEE3715398.1"/>
    </source>
</evidence>
<dbReference type="EC" id="2.7.1.2" evidence="3"/>
<dbReference type="RefSeq" id="WP_330481820.1">
    <property type="nucleotide sequence ID" value="NZ_JAZBJZ010000003.1"/>
</dbReference>
<dbReference type="GO" id="GO:0005524">
    <property type="term" value="F:ATP binding"/>
    <property type="evidence" value="ECO:0007669"/>
    <property type="project" value="UniProtKB-UniRule"/>
</dbReference>
<comment type="similarity">
    <text evidence="3 4">Belongs to the bacterial glucokinase family.</text>
</comment>
<dbReference type="NCBIfam" id="TIGR00749">
    <property type="entry name" value="glk"/>
    <property type="match status" value="1"/>
</dbReference>
<gene>
    <name evidence="3" type="primary">glk</name>
    <name evidence="5" type="ORF">V2H45_01410</name>
</gene>
<sequence>MGIILAGDVGGTKTLLCLAEPQAEGNPKVLFEARYPSASYEHLSLMVRVFLHQAQEELGYEPQPSKACFGIAGPVIDGTSELTNLGWLLESQHLSEELNIEGVKLINDFAAIGYGVLGMQKSDLYTLQEGKAIAKAPIAILGAGTGLGQAFLTWRGNSYDVYASEGGHADFAPQTEIEIGLLKYLLSRYSRVSVERVVSGRGIVDIYQYLRDSEFAQESEQICDLIHNCDLGKSDQDPAAAISAAALAKEDVISEQTMLLFTKLYASEAGNMALRLLPYGGLYIAGGIAPKILPLLQQPQFLAAIKRKGRVSYLLDNIPIHIVTHAGIGLIGAMLYADRL</sequence>
<keyword evidence="1 3" id="KW-0808">Transferase</keyword>
<dbReference type="Gene3D" id="3.30.420.40">
    <property type="match status" value="1"/>
</dbReference>
<comment type="catalytic activity">
    <reaction evidence="3">
        <text>D-glucose + ATP = D-glucose 6-phosphate + ADP + H(+)</text>
        <dbReference type="Rhea" id="RHEA:17825"/>
        <dbReference type="ChEBI" id="CHEBI:4167"/>
        <dbReference type="ChEBI" id="CHEBI:15378"/>
        <dbReference type="ChEBI" id="CHEBI:30616"/>
        <dbReference type="ChEBI" id="CHEBI:61548"/>
        <dbReference type="ChEBI" id="CHEBI:456216"/>
        <dbReference type="EC" id="2.7.1.2"/>
    </reaction>
</comment>
<keyword evidence="3" id="KW-0547">Nucleotide-binding</keyword>
<keyword evidence="6" id="KW-1185">Reference proteome</keyword>
<dbReference type="AlphaFoldDB" id="A0AAW9PTR7"/>
<keyword evidence="3" id="KW-0324">Glycolysis</keyword>
<evidence type="ECO:0000256" key="2">
    <source>
        <dbReference type="ARBA" id="ARBA00022777"/>
    </source>
</evidence>
<feature type="binding site" evidence="3">
    <location>
        <begin position="7"/>
        <end position="12"/>
    </location>
    <ligand>
        <name>ATP</name>
        <dbReference type="ChEBI" id="CHEBI:30616"/>
    </ligand>
</feature>
<dbReference type="Gene3D" id="3.40.367.20">
    <property type="match status" value="1"/>
</dbReference>
<dbReference type="InterPro" id="IPR003836">
    <property type="entry name" value="Glucokinase"/>
</dbReference>
<name>A0AAW9PTR7_9CYAN</name>
<keyword evidence="3" id="KW-0067">ATP-binding</keyword>
<protein>
    <recommendedName>
        <fullName evidence="3">Glucokinase</fullName>
        <ecNumber evidence="3">2.7.1.2</ecNumber>
    </recommendedName>
    <alternativeName>
        <fullName evidence="3">Glucose kinase</fullName>
    </alternativeName>
</protein>
<dbReference type="GO" id="GO:0004340">
    <property type="term" value="F:glucokinase activity"/>
    <property type="evidence" value="ECO:0007669"/>
    <property type="project" value="UniProtKB-UniRule"/>
</dbReference>